<dbReference type="PROSITE" id="PS01186">
    <property type="entry name" value="EGF_2"/>
    <property type="match status" value="1"/>
</dbReference>
<feature type="transmembrane region" description="Helical" evidence="12">
    <location>
        <begin position="685"/>
        <end position="706"/>
    </location>
</feature>
<dbReference type="Pfam" id="PF13948">
    <property type="entry name" value="DUF4215"/>
    <property type="match status" value="1"/>
</dbReference>
<evidence type="ECO:0000256" key="6">
    <source>
        <dbReference type="ARBA" id="ARBA00022737"/>
    </source>
</evidence>
<organism evidence="14">
    <name type="scientific">Hanusia phi</name>
    <dbReference type="NCBI Taxonomy" id="3032"/>
    <lineage>
        <taxon>Eukaryota</taxon>
        <taxon>Cryptophyceae</taxon>
        <taxon>Pyrenomonadales</taxon>
        <taxon>Geminigeraceae</taxon>
        <taxon>Hanusia</taxon>
    </lineage>
</organism>
<dbReference type="InterPro" id="IPR000203">
    <property type="entry name" value="GPS"/>
</dbReference>
<dbReference type="SMART" id="SM01411">
    <property type="entry name" value="Ephrin_rec_like"/>
    <property type="match status" value="2"/>
</dbReference>
<evidence type="ECO:0000256" key="12">
    <source>
        <dbReference type="SAM" id="Phobius"/>
    </source>
</evidence>
<dbReference type="InterPro" id="IPR009030">
    <property type="entry name" value="Growth_fac_rcpt_cys_sf"/>
</dbReference>
<dbReference type="SUPFAM" id="SSF57196">
    <property type="entry name" value="EGF/Laminin"/>
    <property type="match status" value="1"/>
</dbReference>
<dbReference type="PROSITE" id="PS01187">
    <property type="entry name" value="EGF_CA"/>
    <property type="match status" value="1"/>
</dbReference>
<dbReference type="SMART" id="SM00303">
    <property type="entry name" value="GPS"/>
    <property type="match status" value="1"/>
</dbReference>
<dbReference type="InterPro" id="IPR049883">
    <property type="entry name" value="NOTCH1_EGF-like"/>
</dbReference>
<name>A0A7S0HN08_9CRYP</name>
<keyword evidence="6" id="KW-0677">Repeat</keyword>
<keyword evidence="7 12" id="KW-1133">Transmembrane helix</keyword>
<dbReference type="Pfam" id="PF07645">
    <property type="entry name" value="EGF_CA"/>
    <property type="match status" value="1"/>
</dbReference>
<dbReference type="PANTHER" id="PTHR24039:SF53">
    <property type="entry name" value="EGF-LIKE DOMAIN-CONTAINING PROTEIN"/>
    <property type="match status" value="1"/>
</dbReference>
<feature type="region of interest" description="Disordered" evidence="11">
    <location>
        <begin position="905"/>
        <end position="943"/>
    </location>
</feature>
<evidence type="ECO:0000256" key="3">
    <source>
        <dbReference type="ARBA" id="ARBA00022536"/>
    </source>
</evidence>
<dbReference type="GO" id="GO:0005509">
    <property type="term" value="F:calcium ion binding"/>
    <property type="evidence" value="ECO:0007669"/>
    <property type="project" value="InterPro"/>
</dbReference>
<keyword evidence="9" id="KW-1015">Disulfide bond</keyword>
<evidence type="ECO:0000256" key="8">
    <source>
        <dbReference type="ARBA" id="ARBA00023136"/>
    </source>
</evidence>
<keyword evidence="8 12" id="KW-0472">Membrane</keyword>
<keyword evidence="4 12" id="KW-0812">Transmembrane</keyword>
<evidence type="ECO:0000256" key="2">
    <source>
        <dbReference type="ARBA" id="ARBA00022475"/>
    </source>
</evidence>
<proteinExistence type="predicted"/>
<dbReference type="Pfam" id="PF01825">
    <property type="entry name" value="GPS"/>
    <property type="match status" value="1"/>
</dbReference>
<evidence type="ECO:0000313" key="14">
    <source>
        <dbReference type="EMBL" id="CAD8486888.1"/>
    </source>
</evidence>
<evidence type="ECO:0000256" key="9">
    <source>
        <dbReference type="ARBA" id="ARBA00023157"/>
    </source>
</evidence>
<dbReference type="InterPro" id="IPR001881">
    <property type="entry name" value="EGF-like_Ca-bd_dom"/>
</dbReference>
<sequence>MAKTLASTDMSRDSFTTSMNQNFAIFMGSTSGALSICPYSTQPIVLSETQLIQFLLDRHDVTFPIAEGYAKVIASGESYTFTGNALHNVTTTKSSFPLVGSSLQVAAAGAGYFTIPQSLAPLSDDVYKIIMFESVRSNLNKVSNIDLMSKSSTALILSSQSSSLQATVSGLTSTFTVFIPVDPQLVSALDIASWKSKLSCAFLDPTGRQLLFQGCVVFDRSDTSVTCHCNHLTEYFAALDPSLADCGDKKISQNETCDDGNLISLDGCSASCQIEYGAECWRIDGTYSVCCAPCPPGQYRTGCEYGNANGIGECKNCNAGEYKPTRGISTDVCLPCPNGTTSAEGASECGVCQYGTYRNSTVNACLNWTICSAGYELYNASYDSPGLCRDINECINQTDTCDRVSEVCVNLEGSYRCDCAYGYVKANNKCVPNCGDGLYIPGEGCDDGNANSGDGCSSTCTIEANFVCQNRDYTRSNCSCLTNFYNPKEGAKCSRYCSAKYTCLGHGTCEPQSGYCMCQRYYFGLDCSTVLTPLDSFEFYISDISISYTFSLSSGASLYLPPFALSGPTTVSGDLYDSKDLPPVMQVSDVVRFAGDVVDLQPDGMSVKGAVLSLAVAEKALPGEVLKVFTFDRDLERWVVVNGSGPDATGKAAGTLQHFSTYAAMFSKDPNIVVVAPRASSKAGVIAAAIIVPIMFIGLLVAVYYARLQQAQAGKKKTDAEAEATSEPVYDSSALRSSVIPQASTFDISSVPLPESWINCSACNNPVKSTWPRCPNCRTDIAQAPRPEGSDLVATLGYDHPEISEAAAGVDSASALSAQTLVEQQGFGGICHQCSAPVKLSWPRCPGCKAKILRPGETVESAPAQAFVSSMSQQDVMGFSAECVNCKAPVKPTWKRCPTCRTPIASDSAPAPAPVPRAAEEQQVQGDTFTPAPEEVTLPGDAS</sequence>
<evidence type="ECO:0000256" key="7">
    <source>
        <dbReference type="ARBA" id="ARBA00022989"/>
    </source>
</evidence>
<comment type="caution">
    <text evidence="10">Lacks conserved residue(s) required for the propagation of feature annotation.</text>
</comment>
<dbReference type="NCBIfam" id="TIGR02232">
    <property type="entry name" value="myxo_disulf_rpt"/>
    <property type="match status" value="2"/>
</dbReference>
<dbReference type="SUPFAM" id="SSF57184">
    <property type="entry name" value="Growth factor receptor domain"/>
    <property type="match status" value="1"/>
</dbReference>
<comment type="subcellular location">
    <subcellularLocation>
        <location evidence="1">Cell membrane</location>
    </subcellularLocation>
</comment>
<keyword evidence="3 10" id="KW-0245">EGF-like domain</keyword>
<evidence type="ECO:0000256" key="5">
    <source>
        <dbReference type="ARBA" id="ARBA00022729"/>
    </source>
</evidence>
<dbReference type="AlphaFoldDB" id="A0A7S0HN08"/>
<dbReference type="EMBL" id="HBEO01017627">
    <property type="protein sequence ID" value="CAD8486888.1"/>
    <property type="molecule type" value="Transcribed_RNA"/>
</dbReference>
<evidence type="ECO:0000256" key="11">
    <source>
        <dbReference type="SAM" id="MobiDB-lite"/>
    </source>
</evidence>
<keyword evidence="2" id="KW-1003">Cell membrane</keyword>
<dbReference type="PROSITE" id="PS50026">
    <property type="entry name" value="EGF_3"/>
    <property type="match status" value="1"/>
</dbReference>
<dbReference type="PROSITE" id="PS00022">
    <property type="entry name" value="EGF_1"/>
    <property type="match status" value="1"/>
</dbReference>
<dbReference type="SMART" id="SM00181">
    <property type="entry name" value="EGF"/>
    <property type="match status" value="2"/>
</dbReference>
<evidence type="ECO:0000259" key="13">
    <source>
        <dbReference type="PROSITE" id="PS50026"/>
    </source>
</evidence>
<accession>A0A7S0HN08</accession>
<dbReference type="Gene3D" id="2.10.50.10">
    <property type="entry name" value="Tumor Necrosis Factor Receptor, subunit A, domain 2"/>
    <property type="match status" value="1"/>
</dbReference>
<dbReference type="InterPro" id="IPR046338">
    <property type="entry name" value="GAIN_dom_sf"/>
</dbReference>
<feature type="domain" description="EGF-like" evidence="13">
    <location>
        <begin position="390"/>
        <end position="431"/>
    </location>
</feature>
<evidence type="ECO:0000256" key="10">
    <source>
        <dbReference type="PROSITE-ProRule" id="PRU00076"/>
    </source>
</evidence>
<keyword evidence="5" id="KW-0732">Signal</keyword>
<gene>
    <name evidence="14" type="ORF">HPHI1048_LOCUS11975</name>
</gene>
<dbReference type="Gene3D" id="2.60.220.50">
    <property type="match status" value="1"/>
</dbReference>
<dbReference type="InterPro" id="IPR000742">
    <property type="entry name" value="EGF"/>
</dbReference>
<dbReference type="PROSITE" id="PS00010">
    <property type="entry name" value="ASX_HYDROXYL"/>
    <property type="match status" value="1"/>
</dbReference>
<dbReference type="SMART" id="SM00179">
    <property type="entry name" value="EGF_CA"/>
    <property type="match status" value="1"/>
</dbReference>
<dbReference type="GO" id="GO:0005886">
    <property type="term" value="C:plasma membrane"/>
    <property type="evidence" value="ECO:0007669"/>
    <property type="project" value="UniProtKB-SubCell"/>
</dbReference>
<evidence type="ECO:0000256" key="4">
    <source>
        <dbReference type="ARBA" id="ARBA00022692"/>
    </source>
</evidence>
<protein>
    <recommendedName>
        <fullName evidence="13">EGF-like domain-containing protein</fullName>
    </recommendedName>
</protein>
<dbReference type="InterPro" id="IPR000152">
    <property type="entry name" value="EGF-type_Asp/Asn_hydroxyl_site"/>
</dbReference>
<dbReference type="InterPro" id="IPR018097">
    <property type="entry name" value="EGF_Ca-bd_CS"/>
</dbReference>
<reference evidence="14" key="1">
    <citation type="submission" date="2021-01" db="EMBL/GenBank/DDBJ databases">
        <authorList>
            <person name="Corre E."/>
            <person name="Pelletier E."/>
            <person name="Niang G."/>
            <person name="Scheremetjew M."/>
            <person name="Finn R."/>
            <person name="Kale V."/>
            <person name="Holt S."/>
            <person name="Cochrane G."/>
            <person name="Meng A."/>
            <person name="Brown T."/>
            <person name="Cohen L."/>
        </authorList>
    </citation>
    <scope>NUCLEOTIDE SEQUENCE</scope>
    <source>
        <strain evidence="14">CCMP325</strain>
    </source>
</reference>
<dbReference type="CDD" id="cd00054">
    <property type="entry name" value="EGF_CA"/>
    <property type="match status" value="1"/>
</dbReference>
<dbReference type="Gene3D" id="2.10.25.10">
    <property type="entry name" value="Laminin"/>
    <property type="match status" value="1"/>
</dbReference>
<evidence type="ECO:0000256" key="1">
    <source>
        <dbReference type="ARBA" id="ARBA00004236"/>
    </source>
</evidence>
<dbReference type="PANTHER" id="PTHR24039">
    <property type="entry name" value="FIBRILLIN-RELATED"/>
    <property type="match status" value="1"/>
</dbReference>
<dbReference type="InterPro" id="IPR011936">
    <property type="entry name" value="Myxo_disulph_rpt"/>
</dbReference>